<dbReference type="GO" id="GO:0003677">
    <property type="term" value="F:DNA binding"/>
    <property type="evidence" value="ECO:0007669"/>
    <property type="project" value="InterPro"/>
</dbReference>
<feature type="domain" description="Xylanolytic transcriptional activator regulatory" evidence="2">
    <location>
        <begin position="287"/>
        <end position="358"/>
    </location>
</feature>
<reference evidence="3 4" key="1">
    <citation type="journal article" date="2018" name="IMA Fungus">
        <title>IMA Genome-F 9: Draft genome sequence of Annulohypoxylon stygium, Aspergillus mulundensis, Berkeleyomyces basicola (syn. Thielaviopsis basicola), Ceratocystis smalleyi, two Cercospora beticola strains, Coleophoma cylindrospora, Fusarium fracticaudum, Phialophora cf. hyalina, and Morchella septimelata.</title>
        <authorList>
            <person name="Wingfield B.D."/>
            <person name="Bills G.F."/>
            <person name="Dong Y."/>
            <person name="Huang W."/>
            <person name="Nel W.J."/>
            <person name="Swalarsk-Parry B.S."/>
            <person name="Vaghefi N."/>
            <person name="Wilken P.M."/>
            <person name="An Z."/>
            <person name="de Beer Z.W."/>
            <person name="De Vos L."/>
            <person name="Chen L."/>
            <person name="Duong T.A."/>
            <person name="Gao Y."/>
            <person name="Hammerbacher A."/>
            <person name="Kikkert J.R."/>
            <person name="Li Y."/>
            <person name="Li H."/>
            <person name="Li K."/>
            <person name="Li Q."/>
            <person name="Liu X."/>
            <person name="Ma X."/>
            <person name="Naidoo K."/>
            <person name="Pethybridge S.J."/>
            <person name="Sun J."/>
            <person name="Steenkamp E.T."/>
            <person name="van der Nest M.A."/>
            <person name="van Wyk S."/>
            <person name="Wingfield M.J."/>
            <person name="Xiong C."/>
            <person name="Yue Q."/>
            <person name="Zhang X."/>
        </authorList>
    </citation>
    <scope>NUCLEOTIDE SEQUENCE [LARGE SCALE GENOMIC DNA]</scope>
    <source>
        <strain evidence="3 4">BP6252</strain>
    </source>
</reference>
<dbReference type="CDD" id="cd12148">
    <property type="entry name" value="fungal_TF_MHR"/>
    <property type="match status" value="1"/>
</dbReference>
<evidence type="ECO:0000313" key="4">
    <source>
        <dbReference type="Proteomes" id="UP000256645"/>
    </source>
</evidence>
<gene>
    <name evidence="3" type="ORF">BP6252_05941</name>
</gene>
<dbReference type="PANTHER" id="PTHR46910:SF5">
    <property type="entry name" value="ZN(II)2CYS6 TRANSCRIPTION FACTOR (EUROFUNG)"/>
    <property type="match status" value="1"/>
</dbReference>
<dbReference type="PANTHER" id="PTHR46910">
    <property type="entry name" value="TRANSCRIPTION FACTOR PDR1"/>
    <property type="match status" value="1"/>
</dbReference>
<organism evidence="3 4">
    <name type="scientific">Coleophoma cylindrospora</name>
    <dbReference type="NCBI Taxonomy" id="1849047"/>
    <lineage>
        <taxon>Eukaryota</taxon>
        <taxon>Fungi</taxon>
        <taxon>Dikarya</taxon>
        <taxon>Ascomycota</taxon>
        <taxon>Pezizomycotina</taxon>
        <taxon>Leotiomycetes</taxon>
        <taxon>Helotiales</taxon>
        <taxon>Dermateaceae</taxon>
        <taxon>Coleophoma</taxon>
    </lineage>
</organism>
<evidence type="ECO:0000256" key="1">
    <source>
        <dbReference type="ARBA" id="ARBA00023242"/>
    </source>
</evidence>
<dbReference type="InterPro" id="IPR050987">
    <property type="entry name" value="AtrR-like"/>
</dbReference>
<dbReference type="EMBL" id="PDLM01000006">
    <property type="protein sequence ID" value="RDW74799.1"/>
    <property type="molecule type" value="Genomic_DNA"/>
</dbReference>
<comment type="caution">
    <text evidence="3">The sequence shown here is derived from an EMBL/GenBank/DDBJ whole genome shotgun (WGS) entry which is preliminary data.</text>
</comment>
<keyword evidence="1" id="KW-0539">Nucleus</keyword>
<name>A0A3D8RL86_9HELO</name>
<protein>
    <recommendedName>
        <fullName evidence="2">Xylanolytic transcriptional activator regulatory domain-containing protein</fullName>
    </recommendedName>
</protein>
<dbReference type="OrthoDB" id="103819at2759"/>
<accession>A0A3D8RL86</accession>
<dbReference type="SMART" id="SM00906">
    <property type="entry name" value="Fungal_trans"/>
    <property type="match status" value="1"/>
</dbReference>
<proteinExistence type="predicted"/>
<dbReference type="AlphaFoldDB" id="A0A3D8RL86"/>
<evidence type="ECO:0000313" key="3">
    <source>
        <dbReference type="EMBL" id="RDW74799.1"/>
    </source>
</evidence>
<keyword evidence="4" id="KW-1185">Reference proteome</keyword>
<dbReference type="GO" id="GO:0008270">
    <property type="term" value="F:zinc ion binding"/>
    <property type="evidence" value="ECO:0007669"/>
    <property type="project" value="InterPro"/>
</dbReference>
<dbReference type="Proteomes" id="UP000256645">
    <property type="component" value="Unassembled WGS sequence"/>
</dbReference>
<evidence type="ECO:0000259" key="2">
    <source>
        <dbReference type="SMART" id="SM00906"/>
    </source>
</evidence>
<dbReference type="InterPro" id="IPR007219">
    <property type="entry name" value="XnlR_reg_dom"/>
</dbReference>
<sequence>MFKLHHCQSQLHTQRNRVEYHSSQAEGIDISTLVSCEQKIDAIAREIGDLKLLIKGLNLPSDENQPTTRSIWNPSQTEPVKPLADYQSISTTSGEPVWDHSAHIIDFIKAVLKDRGSRVFETGAIEVLPSLEKLVQALEDPFAAQDVSLRNTAVAKPRAKPSMPPLDAVVTVLRWAKDHEGFTRMAWLSQILPLQTFTDICRKVYFAVEEYSEIDFLLANGYLSYIFSEHVIVSGLPGYRGYCQLCRENLDNSLSQLPLLLPASMEVIAALTLGTFNAVENSKATVAWKFASAAADLCQTLGYHRFRPQGGTQSSLRATQERLFWTVYAIEKGLSLRLGRSSNIRDAEITLPFDPDESRSTKLGRLNGIVYDQLYSPTGLSRPDDERTFIAATLAGDLRELINDTRTEISNVPDHHIDDETDPMRITYLRCDLVCEFSILALILRAIPMTQGSMNGILDDCLAVAREALDIHEQCMKDLQGCKNDPFMVTKYINWAILYCPFAPFSILFTRAVQLSDMADLARLDRFATSLQPASTPPEAITHPYRLYKLLCQAARLYFDSDTPSQSTEQNTIPNTADFWAEFDFVQSGIETATAVDQSSKTAGSQTYELYDWAQDAQQIMGFLSEDVMF</sequence>
<dbReference type="GO" id="GO:0003700">
    <property type="term" value="F:DNA-binding transcription factor activity"/>
    <property type="evidence" value="ECO:0007669"/>
    <property type="project" value="InterPro"/>
</dbReference>
<dbReference type="STRING" id="1849047.A0A3D8RL86"/>
<dbReference type="Pfam" id="PF04082">
    <property type="entry name" value="Fungal_trans"/>
    <property type="match status" value="1"/>
</dbReference>
<dbReference type="GO" id="GO:0006351">
    <property type="term" value="P:DNA-templated transcription"/>
    <property type="evidence" value="ECO:0007669"/>
    <property type="project" value="InterPro"/>
</dbReference>